<keyword evidence="5 8" id="KW-0472">Membrane</keyword>
<evidence type="ECO:0000256" key="3">
    <source>
        <dbReference type="ARBA" id="ARBA00022737"/>
    </source>
</evidence>
<evidence type="ECO:0000256" key="9">
    <source>
        <dbReference type="PROSITE-ProRule" id="PRU00339"/>
    </source>
</evidence>
<comment type="function">
    <text evidence="8">May be involved in cell division.</text>
</comment>
<evidence type="ECO:0000256" key="4">
    <source>
        <dbReference type="ARBA" id="ARBA00022803"/>
    </source>
</evidence>
<comment type="subunit">
    <text evidence="8">Homodimer.</text>
</comment>
<dbReference type="InterPro" id="IPR050498">
    <property type="entry name" value="Ycf3"/>
</dbReference>
<reference evidence="11" key="1">
    <citation type="journal article" date="2019" name="Int. J. Syst. Evol. Microbiol.">
        <title>The Global Catalogue of Microorganisms (GCM) 10K type strain sequencing project: providing services to taxonomists for standard genome sequencing and annotation.</title>
        <authorList>
            <consortium name="The Broad Institute Genomics Platform"/>
            <consortium name="The Broad Institute Genome Sequencing Center for Infectious Disease"/>
            <person name="Wu L."/>
            <person name="Ma J."/>
        </authorList>
    </citation>
    <scope>NUCLEOTIDE SEQUENCE [LARGE SCALE GENOMIC DNA]</scope>
    <source>
        <strain evidence="11">JCM 32226</strain>
    </source>
</reference>
<dbReference type="EMBL" id="BAABFC010000010">
    <property type="protein sequence ID" value="GAA4497646.1"/>
    <property type="molecule type" value="Genomic_DNA"/>
</dbReference>
<gene>
    <name evidence="10" type="primary">nlpI</name>
    <name evidence="10" type="ORF">GCM10023095_14500</name>
</gene>
<evidence type="ECO:0000256" key="5">
    <source>
        <dbReference type="ARBA" id="ARBA00023136"/>
    </source>
</evidence>
<evidence type="ECO:0000256" key="6">
    <source>
        <dbReference type="ARBA" id="ARBA00023139"/>
    </source>
</evidence>
<accession>A0ABP8Q7L9</accession>
<keyword evidence="1 8" id="KW-1003">Cell membrane</keyword>
<comment type="subcellular location">
    <subcellularLocation>
        <location evidence="8">Cell membrane</location>
    </subcellularLocation>
</comment>
<keyword evidence="3" id="KW-0677">Repeat</keyword>
<dbReference type="NCBIfam" id="NF008391">
    <property type="entry name" value="PRK11189.1"/>
    <property type="match status" value="1"/>
</dbReference>
<keyword evidence="11" id="KW-1185">Reference proteome</keyword>
<dbReference type="PIRSF" id="PIRSF004654">
    <property type="entry name" value="NlpI"/>
    <property type="match status" value="1"/>
</dbReference>
<evidence type="ECO:0000256" key="2">
    <source>
        <dbReference type="ARBA" id="ARBA00022729"/>
    </source>
</evidence>
<evidence type="ECO:0000256" key="7">
    <source>
        <dbReference type="ARBA" id="ARBA00023288"/>
    </source>
</evidence>
<name>A0ABP8Q7L9_9GAMM</name>
<feature type="repeat" description="TPR" evidence="9">
    <location>
        <begin position="108"/>
        <end position="141"/>
    </location>
</feature>
<dbReference type="InterPro" id="IPR023605">
    <property type="entry name" value="Lipoprotein_NlpI"/>
</dbReference>
<keyword evidence="7 10" id="KW-0449">Lipoprotein</keyword>
<dbReference type="PANTHER" id="PTHR44858">
    <property type="entry name" value="TETRATRICOPEPTIDE REPEAT PROTEIN 6"/>
    <property type="match status" value="1"/>
</dbReference>
<organism evidence="10 11">
    <name type="scientific">Pseudaeromonas paramecii</name>
    <dbReference type="NCBI Taxonomy" id="2138166"/>
    <lineage>
        <taxon>Bacteria</taxon>
        <taxon>Pseudomonadati</taxon>
        <taxon>Pseudomonadota</taxon>
        <taxon>Gammaproteobacteria</taxon>
        <taxon>Aeromonadales</taxon>
        <taxon>Aeromonadaceae</taxon>
        <taxon>Pseudaeromonas</taxon>
    </lineage>
</organism>
<dbReference type="Proteomes" id="UP001501321">
    <property type="component" value="Unassembled WGS sequence"/>
</dbReference>
<evidence type="ECO:0000313" key="10">
    <source>
        <dbReference type="EMBL" id="GAA4497646.1"/>
    </source>
</evidence>
<dbReference type="PROSITE" id="PS50005">
    <property type="entry name" value="TPR"/>
    <property type="match status" value="1"/>
</dbReference>
<dbReference type="SUPFAM" id="SSF48452">
    <property type="entry name" value="TPR-like"/>
    <property type="match status" value="1"/>
</dbReference>
<keyword evidence="2" id="KW-0732">Signal</keyword>
<dbReference type="InterPro" id="IPR011990">
    <property type="entry name" value="TPR-like_helical_dom_sf"/>
</dbReference>
<proteinExistence type="predicted"/>
<keyword evidence="4 9" id="KW-0802">TPR repeat</keyword>
<dbReference type="RefSeq" id="WP_345011527.1">
    <property type="nucleotide sequence ID" value="NZ_BAABFC010000010.1"/>
</dbReference>
<evidence type="ECO:0000256" key="1">
    <source>
        <dbReference type="ARBA" id="ARBA00022475"/>
    </source>
</evidence>
<sequence>MHFRDLSWAALNALFLITLAGCSSQGKPTISPSPATDTEVVLATPLQVSYQSELALARLGQLLSSSELNNEQRAELFYERGVVFDRVGLRTMARIDFTRALRERPDFAEAYNFIGVYLTEQQSFDEAYDAFDSALELMPDYDYAYLNRGIALYYGGRTKLAVKDLAEFYRHKPEDPYRVLWLYLAESKLDPKMAFQELQRRYNQRHSDEWGWRIVAVFAGKQGIDQFLQGVEQESRDNRELAERLCEAYFYFAKLSQLQGNDDKAVNYFKLSLANNVYDFIEHRYARLELQLLAPQGDGRDDEDDAG</sequence>
<dbReference type="InterPro" id="IPR019734">
    <property type="entry name" value="TPR_rpt"/>
</dbReference>
<evidence type="ECO:0000313" key="11">
    <source>
        <dbReference type="Proteomes" id="UP001501321"/>
    </source>
</evidence>
<dbReference type="PROSITE" id="PS51257">
    <property type="entry name" value="PROKAR_LIPOPROTEIN"/>
    <property type="match status" value="1"/>
</dbReference>
<comment type="caution">
    <text evidence="10">The sequence shown here is derived from an EMBL/GenBank/DDBJ whole genome shotgun (WGS) entry which is preliminary data.</text>
</comment>
<keyword evidence="6" id="KW-0564">Palmitate</keyword>
<evidence type="ECO:0000256" key="8">
    <source>
        <dbReference type="PIRNR" id="PIRNR004654"/>
    </source>
</evidence>
<protein>
    <recommendedName>
        <fullName evidence="8">Lipoprotein NlpI</fullName>
    </recommendedName>
</protein>
<dbReference type="SMART" id="SM00028">
    <property type="entry name" value="TPR"/>
    <property type="match status" value="4"/>
</dbReference>
<dbReference type="PROSITE" id="PS50293">
    <property type="entry name" value="TPR_REGION"/>
    <property type="match status" value="1"/>
</dbReference>
<dbReference type="Gene3D" id="1.25.40.10">
    <property type="entry name" value="Tetratricopeptide repeat domain"/>
    <property type="match status" value="1"/>
</dbReference>
<dbReference type="PANTHER" id="PTHR44858:SF1">
    <property type="entry name" value="UDP-N-ACETYLGLUCOSAMINE--PEPTIDE N-ACETYLGLUCOSAMINYLTRANSFERASE SPINDLY-RELATED"/>
    <property type="match status" value="1"/>
</dbReference>